<keyword evidence="4" id="KW-1185">Reference proteome</keyword>
<dbReference type="Pfam" id="PF00048">
    <property type="entry name" value="IL8"/>
    <property type="match status" value="1"/>
</dbReference>
<name>A0A3B3S670_9TELE</name>
<dbReference type="InterPro" id="IPR036048">
    <property type="entry name" value="Interleukin_8-like_sf"/>
</dbReference>
<evidence type="ECO:0000256" key="1">
    <source>
        <dbReference type="ARBA" id="ARBA00022514"/>
    </source>
</evidence>
<feature type="domain" description="Chemokine interleukin-8-like" evidence="2">
    <location>
        <begin position="52"/>
        <end position="82"/>
    </location>
</feature>
<dbReference type="Gene3D" id="2.40.50.40">
    <property type="match status" value="1"/>
</dbReference>
<dbReference type="InterPro" id="IPR001811">
    <property type="entry name" value="Chemokine_IL8-like_dom"/>
</dbReference>
<keyword evidence="1" id="KW-0202">Cytokine</keyword>
<dbReference type="SUPFAM" id="SSF54117">
    <property type="entry name" value="Interleukin 8-like chemokines"/>
    <property type="match status" value="1"/>
</dbReference>
<accession>A0A3B3S670</accession>
<evidence type="ECO:0000313" key="4">
    <source>
        <dbReference type="Proteomes" id="UP000261540"/>
    </source>
</evidence>
<evidence type="ECO:0000259" key="2">
    <source>
        <dbReference type="Pfam" id="PF00048"/>
    </source>
</evidence>
<dbReference type="Ensembl" id="ENSPKIT00000007017.1">
    <property type="protein sequence ID" value="ENSPKIP00000026264.1"/>
    <property type="gene ID" value="ENSPKIG00000008820.1"/>
</dbReference>
<evidence type="ECO:0000313" key="3">
    <source>
        <dbReference type="Ensembl" id="ENSPKIP00000026264.1"/>
    </source>
</evidence>
<dbReference type="Proteomes" id="UP000261540">
    <property type="component" value="Unplaced"/>
</dbReference>
<reference evidence="3" key="1">
    <citation type="submission" date="2025-08" db="UniProtKB">
        <authorList>
            <consortium name="Ensembl"/>
        </authorList>
    </citation>
    <scope>IDENTIFICATION</scope>
</reference>
<dbReference type="GO" id="GO:0006955">
    <property type="term" value="P:immune response"/>
    <property type="evidence" value="ECO:0007669"/>
    <property type="project" value="InterPro"/>
</dbReference>
<dbReference type="GO" id="GO:0005615">
    <property type="term" value="C:extracellular space"/>
    <property type="evidence" value="ECO:0007669"/>
    <property type="project" value="UniProtKB-KW"/>
</dbReference>
<dbReference type="GO" id="GO:0008009">
    <property type="term" value="F:chemokine activity"/>
    <property type="evidence" value="ECO:0007669"/>
    <property type="project" value="InterPro"/>
</dbReference>
<sequence>MNPPICGYPQTCNWLHAAEIHTVTVHLSISLSVPVHIFSVLHISPDGNGPEECCFTYFRGRLKKDIITGYAETSENCSTPAIM</sequence>
<proteinExistence type="predicted"/>
<protein>
    <recommendedName>
        <fullName evidence="2">Chemokine interleukin-8-like domain-containing protein</fullName>
    </recommendedName>
</protein>
<reference evidence="3" key="2">
    <citation type="submission" date="2025-09" db="UniProtKB">
        <authorList>
            <consortium name="Ensembl"/>
        </authorList>
    </citation>
    <scope>IDENTIFICATION</scope>
</reference>
<organism evidence="3 4">
    <name type="scientific">Paramormyrops kingsleyae</name>
    <dbReference type="NCBI Taxonomy" id="1676925"/>
    <lineage>
        <taxon>Eukaryota</taxon>
        <taxon>Metazoa</taxon>
        <taxon>Chordata</taxon>
        <taxon>Craniata</taxon>
        <taxon>Vertebrata</taxon>
        <taxon>Euteleostomi</taxon>
        <taxon>Actinopterygii</taxon>
        <taxon>Neopterygii</taxon>
        <taxon>Teleostei</taxon>
        <taxon>Osteoglossocephala</taxon>
        <taxon>Osteoglossomorpha</taxon>
        <taxon>Osteoglossiformes</taxon>
        <taxon>Mormyridae</taxon>
        <taxon>Paramormyrops</taxon>
    </lineage>
</organism>
<dbReference type="AlphaFoldDB" id="A0A3B3S670"/>